<accession>A0ABW2D1B2</accession>
<gene>
    <name evidence="1" type="ORF">ACFQS3_02600</name>
</gene>
<name>A0ABW2D1B2_9ACTN</name>
<comment type="caution">
    <text evidence="1">The sequence shown here is derived from an EMBL/GenBank/DDBJ whole genome shotgun (WGS) entry which is preliminary data.</text>
</comment>
<dbReference type="EMBL" id="JBHSYS010000001">
    <property type="protein sequence ID" value="MFC6956077.1"/>
    <property type="molecule type" value="Genomic_DNA"/>
</dbReference>
<organism evidence="1 2">
    <name type="scientific">Glycomyces mayteni</name>
    <dbReference type="NCBI Taxonomy" id="543887"/>
    <lineage>
        <taxon>Bacteria</taxon>
        <taxon>Bacillati</taxon>
        <taxon>Actinomycetota</taxon>
        <taxon>Actinomycetes</taxon>
        <taxon>Glycomycetales</taxon>
        <taxon>Glycomycetaceae</taxon>
        <taxon>Glycomyces</taxon>
    </lineage>
</organism>
<sequence length="530" mass="59469">MKYLKQPNGPKAGMPFRFVDSQMQFLLWWYSLDEDGRWLYQRAVRRLAKGSGKSPFAAMLSMVEFLGPVRFDGFAHDDMNRVMDLPPHLRVRGKSVRMPWVQIVATSEAQTHNTMRVVRAVSGKGSKVQRAYSLDVGKTQLFLPPEGTLEAVASSFRTLEGAETTFVIADETEHWGPTNGGPELMSTIADNVTKSGARLIETCNAWKPGAESEAESSYTAWVAQEEGRTLSSVDEKLGKILYDARIAAPDVELDKPDQLRAALEFVYGDCVWADIQAIMGRIYDPKSDPDDSRRKYLNQPVSRGDAWCTWQDWHSIKDTDKRVLPGETIVLGFDGSLTNDATALVGCRVSDGFTFPIRVWEPLKDKKKGPRAGVSVEIVDAVLSQTFDTYNVVAFFADVAYWESYVKVTWPEKFAAAIDKSAWARHGDLDPQPFAYDLRGNQREWVAQCELVRNEIAEGLFTHNDDPILARHVLNAVSHETRWGIGLRKRTPSSPDKIDAAVAMILARLARTRYLNAESKTKKKTGRVWA</sequence>
<evidence type="ECO:0000313" key="2">
    <source>
        <dbReference type="Proteomes" id="UP001596470"/>
    </source>
</evidence>
<dbReference type="RefSeq" id="WP_382353427.1">
    <property type="nucleotide sequence ID" value="NZ_JBHMBP010000004.1"/>
</dbReference>
<evidence type="ECO:0000313" key="1">
    <source>
        <dbReference type="EMBL" id="MFC6956077.1"/>
    </source>
</evidence>
<keyword evidence="2" id="KW-1185">Reference proteome</keyword>
<protein>
    <submittedName>
        <fullName evidence="1">Terminase</fullName>
    </submittedName>
</protein>
<dbReference type="Proteomes" id="UP001596470">
    <property type="component" value="Unassembled WGS sequence"/>
</dbReference>
<reference evidence="2" key="1">
    <citation type="journal article" date="2019" name="Int. J. Syst. Evol. Microbiol.">
        <title>The Global Catalogue of Microorganisms (GCM) 10K type strain sequencing project: providing services to taxonomists for standard genome sequencing and annotation.</title>
        <authorList>
            <consortium name="The Broad Institute Genomics Platform"/>
            <consortium name="The Broad Institute Genome Sequencing Center for Infectious Disease"/>
            <person name="Wu L."/>
            <person name="Ma J."/>
        </authorList>
    </citation>
    <scope>NUCLEOTIDE SEQUENCE [LARGE SCALE GENOMIC DNA]</scope>
    <source>
        <strain evidence="2">KACC 12634</strain>
    </source>
</reference>
<proteinExistence type="predicted"/>